<proteinExistence type="evidence at transcript level"/>
<evidence type="ECO:0000313" key="6">
    <source>
        <dbReference type="EMBL" id="AEY58786.1"/>
    </source>
</evidence>
<accession>V9IE94</accession>
<dbReference type="GO" id="GO:0016020">
    <property type="term" value="C:membrane"/>
    <property type="evidence" value="ECO:0007669"/>
    <property type="project" value="InterPro"/>
</dbReference>
<dbReference type="SUPFAM" id="SSF56487">
    <property type="entry name" value="SRCR-like"/>
    <property type="match status" value="1"/>
</dbReference>
<dbReference type="InterPro" id="IPR036772">
    <property type="entry name" value="SRCR-like_dom_sf"/>
</dbReference>
<dbReference type="InterPro" id="IPR001190">
    <property type="entry name" value="SRCR"/>
</dbReference>
<evidence type="ECO:0000256" key="3">
    <source>
        <dbReference type="SAM" id="MobiDB-lite"/>
    </source>
</evidence>
<keyword evidence="4" id="KW-0812">Transmembrane</keyword>
<keyword evidence="1" id="KW-1015">Disulfide bond</keyword>
<feature type="transmembrane region" description="Helical" evidence="4">
    <location>
        <begin position="162"/>
        <end position="182"/>
    </location>
</feature>
<keyword evidence="4" id="KW-0472">Membrane</keyword>
<feature type="region of interest" description="Disordered" evidence="3">
    <location>
        <begin position="1"/>
        <end position="28"/>
    </location>
</feature>
<dbReference type="Gene3D" id="3.10.250.10">
    <property type="entry name" value="SRCR-like domain"/>
    <property type="match status" value="1"/>
</dbReference>
<protein>
    <submittedName>
        <fullName evidence="6">Corin</fullName>
    </submittedName>
</protein>
<evidence type="ECO:0000256" key="2">
    <source>
        <dbReference type="PROSITE-ProRule" id="PRU00196"/>
    </source>
</evidence>
<feature type="domain" description="SRCR" evidence="5">
    <location>
        <begin position="8"/>
        <end position="63"/>
    </location>
</feature>
<feature type="compositionally biased region" description="Basic and acidic residues" evidence="3">
    <location>
        <begin position="1"/>
        <end position="18"/>
    </location>
</feature>
<dbReference type="EMBL" id="JR039629">
    <property type="protein sequence ID" value="AEY58786.1"/>
    <property type="molecule type" value="mRNA"/>
</dbReference>
<name>V9IE94_APICE</name>
<dbReference type="PROSITE" id="PS50287">
    <property type="entry name" value="SRCR_2"/>
    <property type="match status" value="1"/>
</dbReference>
<gene>
    <name evidence="6" type="ORF">ACCB01398.1</name>
</gene>
<organism evidence="6">
    <name type="scientific">Apis cerana</name>
    <name type="common">Indian honeybee</name>
    <dbReference type="NCBI Taxonomy" id="7461"/>
    <lineage>
        <taxon>Eukaryota</taxon>
        <taxon>Metazoa</taxon>
        <taxon>Ecdysozoa</taxon>
        <taxon>Arthropoda</taxon>
        <taxon>Hexapoda</taxon>
        <taxon>Insecta</taxon>
        <taxon>Pterygota</taxon>
        <taxon>Neoptera</taxon>
        <taxon>Endopterygota</taxon>
        <taxon>Hymenoptera</taxon>
        <taxon>Apocrita</taxon>
        <taxon>Aculeata</taxon>
        <taxon>Apoidea</taxon>
        <taxon>Anthophila</taxon>
        <taxon>Apidae</taxon>
        <taxon>Apis</taxon>
    </lineage>
</organism>
<evidence type="ECO:0000256" key="4">
    <source>
        <dbReference type="SAM" id="Phobius"/>
    </source>
</evidence>
<keyword evidence="4" id="KW-1133">Transmembrane helix</keyword>
<evidence type="ECO:0000256" key="1">
    <source>
        <dbReference type="ARBA" id="ARBA00023157"/>
    </source>
</evidence>
<dbReference type="Pfam" id="PF15494">
    <property type="entry name" value="SRCR_2"/>
    <property type="match status" value="1"/>
</dbReference>
<evidence type="ECO:0000259" key="5">
    <source>
        <dbReference type="PROSITE" id="PS50287"/>
    </source>
</evidence>
<comment type="caution">
    <text evidence="2">Lacks conserved residue(s) required for the propagation of feature annotation.</text>
</comment>
<reference evidence="6" key="1">
    <citation type="submission" date="2011-11" db="EMBL/GenBank/DDBJ databases">
        <title>Decoding the brain transcriptome of the Eastern honeybee (Apis cerana) based on pyrosequencing.</title>
        <authorList>
            <person name="Sun L."/>
            <person name="Zheng H."/>
            <person name="Wang Y."/>
            <person name="Xie X."/>
            <person name="Zhu Y."/>
            <person name="Gu W."/>
            <person name="Wang S."/>
        </authorList>
    </citation>
    <scope>NUCLEOTIDE SEQUENCE</scope>
    <source>
        <tissue evidence="6">Brain</tissue>
    </source>
</reference>
<dbReference type="AlphaFoldDB" id="V9IE94"/>
<sequence>MANVTVEKKLTDGQKEDNAESIGSQESSSPLLKVRQYNGEYRLVCSDGWSEEFSTSYCQSLGFAGSESTEFQTRDKTQKIFRLKANPNHHAPLVTNLEQVEFCVSDKVVQVTCQEFSCGSDYGEGPTARLVGGTPASEGQWSSVALRFTHIHARARREDIIFFPRITLSSILLPSCCTYIIFYKKKTND</sequence>